<evidence type="ECO:0000259" key="2">
    <source>
        <dbReference type="Pfam" id="PF00460"/>
    </source>
</evidence>
<keyword evidence="3" id="KW-0282">Flagellum</keyword>
<organism evidence="3 4">
    <name type="scientific">Pseudoroseicyclus aestuarii</name>
    <dbReference type="NCBI Taxonomy" id="1795041"/>
    <lineage>
        <taxon>Bacteria</taxon>
        <taxon>Pseudomonadati</taxon>
        <taxon>Pseudomonadota</taxon>
        <taxon>Alphaproteobacteria</taxon>
        <taxon>Rhodobacterales</taxon>
        <taxon>Paracoccaceae</taxon>
        <taxon>Pseudoroseicyclus</taxon>
    </lineage>
</organism>
<evidence type="ECO:0000313" key="3">
    <source>
        <dbReference type="EMBL" id="PYE84498.1"/>
    </source>
</evidence>
<proteinExistence type="predicted"/>
<evidence type="ECO:0000313" key="4">
    <source>
        <dbReference type="Proteomes" id="UP000248311"/>
    </source>
</evidence>
<name>A0A318T7X6_9RHOB</name>
<gene>
    <name evidence="3" type="ORF">DFP88_102298</name>
</gene>
<protein>
    <submittedName>
        <fullName evidence="3">Flagellar basal-body rod protein FlgB</fullName>
    </submittedName>
</protein>
<feature type="domain" description="Flagellar basal body rod protein N-terminal" evidence="2">
    <location>
        <begin position="10"/>
        <end position="39"/>
    </location>
</feature>
<comment type="subcellular location">
    <subcellularLocation>
        <location evidence="1">Bacterial flagellum basal body</location>
    </subcellularLocation>
</comment>
<keyword evidence="3" id="KW-0966">Cell projection</keyword>
<dbReference type="InterPro" id="IPR001444">
    <property type="entry name" value="Flag_bb_rod_N"/>
</dbReference>
<accession>A0A318T7X6</accession>
<dbReference type="AlphaFoldDB" id="A0A318T7X6"/>
<dbReference type="Proteomes" id="UP000248311">
    <property type="component" value="Unassembled WGS sequence"/>
</dbReference>
<dbReference type="EMBL" id="QJTE01000002">
    <property type="protein sequence ID" value="PYE84498.1"/>
    <property type="molecule type" value="Genomic_DNA"/>
</dbReference>
<reference evidence="3 4" key="1">
    <citation type="submission" date="2018-06" db="EMBL/GenBank/DDBJ databases">
        <title>Genomic Encyclopedia of Type Strains, Phase III (KMG-III): the genomes of soil and plant-associated and newly described type strains.</title>
        <authorList>
            <person name="Whitman W."/>
        </authorList>
    </citation>
    <scope>NUCLEOTIDE SEQUENCE [LARGE SCALE GENOMIC DNA]</scope>
    <source>
        <strain evidence="3 4">CECT 9025</strain>
    </source>
</reference>
<evidence type="ECO:0000256" key="1">
    <source>
        <dbReference type="ARBA" id="ARBA00004117"/>
    </source>
</evidence>
<dbReference type="GO" id="GO:0009425">
    <property type="term" value="C:bacterial-type flagellum basal body"/>
    <property type="evidence" value="ECO:0007669"/>
    <property type="project" value="UniProtKB-SubCell"/>
</dbReference>
<keyword evidence="4" id="KW-1185">Reference proteome</keyword>
<keyword evidence="3" id="KW-0969">Cilium</keyword>
<sequence>MMSHSDISFFQVASQRMQWLADRQRVTAQNIANSDTPGFEAQDIAPFSQVLGEARDEPARARRDDTAWSISPDGNSVVLEQQTIRAAQTAGEHRLASQLYRKGVEMLTLAGGGS</sequence>
<comment type="caution">
    <text evidence="3">The sequence shown here is derived from an EMBL/GenBank/DDBJ whole genome shotgun (WGS) entry which is preliminary data.</text>
</comment>
<dbReference type="Pfam" id="PF00460">
    <property type="entry name" value="Flg_bb_rod"/>
    <property type="match status" value="1"/>
</dbReference>